<accession>A0A643CF31</accession>
<dbReference type="GO" id="GO:0042632">
    <property type="term" value="P:cholesterol homeostasis"/>
    <property type="evidence" value="ECO:0007669"/>
    <property type="project" value="TreeGrafter"/>
</dbReference>
<dbReference type="Gene3D" id="1.25.40.10">
    <property type="entry name" value="Tetratricopeptide repeat domain"/>
    <property type="match status" value="1"/>
</dbReference>
<protein>
    <recommendedName>
        <fullName evidence="2">Tetratricopeptide repeat protein 39B</fullName>
    </recommendedName>
</protein>
<evidence type="ECO:0000313" key="6">
    <source>
        <dbReference type="EMBL" id="KAB0398732.1"/>
    </source>
</evidence>
<dbReference type="InterPro" id="IPR019412">
    <property type="entry name" value="IML2/TPR_39"/>
</dbReference>
<comment type="similarity">
    <text evidence="1">Belongs to the TTC39 family.</text>
</comment>
<dbReference type="PANTHER" id="PTHR31859">
    <property type="entry name" value="TETRATRICOPEPTIDE REPEAT PROTEIN 39 FAMILY MEMBER"/>
    <property type="match status" value="1"/>
</dbReference>
<keyword evidence="7" id="KW-1185">Reference proteome</keyword>
<keyword evidence="3" id="KW-0677">Repeat</keyword>
<evidence type="ECO:0000256" key="4">
    <source>
        <dbReference type="ARBA" id="ARBA00022803"/>
    </source>
</evidence>
<dbReference type="PANTHER" id="PTHR31859:SF4">
    <property type="entry name" value="TETRATRICOPEPTIDE REPEAT PROTEIN 39B"/>
    <property type="match status" value="1"/>
</dbReference>
<dbReference type="Pfam" id="PF10300">
    <property type="entry name" value="Iml2-TPR_39"/>
    <property type="match status" value="1"/>
</dbReference>
<reference evidence="6 7" key="1">
    <citation type="journal article" date="2019" name="PLoS ONE">
        <title>Genomic analyses reveal an absence of contemporary introgressive admixture between fin whales and blue whales, despite known hybrids.</title>
        <authorList>
            <person name="Westbury M.V."/>
            <person name="Petersen B."/>
            <person name="Lorenzen E.D."/>
        </authorList>
    </citation>
    <scope>NUCLEOTIDE SEQUENCE [LARGE SCALE GENOMIC DNA]</scope>
    <source>
        <strain evidence="6">FinWhale-01</strain>
    </source>
</reference>
<dbReference type="SUPFAM" id="SSF48452">
    <property type="entry name" value="TPR-like"/>
    <property type="match status" value="1"/>
</dbReference>
<comment type="caution">
    <text evidence="6">The sequence shown here is derived from an EMBL/GenBank/DDBJ whole genome shotgun (WGS) entry which is preliminary data.</text>
</comment>
<name>A0A643CF31_BALPH</name>
<dbReference type="Proteomes" id="UP000437017">
    <property type="component" value="Unassembled WGS sequence"/>
</dbReference>
<keyword evidence="4" id="KW-0802">TPR repeat</keyword>
<organism evidence="6 7">
    <name type="scientific">Balaenoptera physalus</name>
    <name type="common">Fin whale</name>
    <name type="synonym">Balaena physalus</name>
    <dbReference type="NCBI Taxonomy" id="9770"/>
    <lineage>
        <taxon>Eukaryota</taxon>
        <taxon>Metazoa</taxon>
        <taxon>Chordata</taxon>
        <taxon>Craniata</taxon>
        <taxon>Vertebrata</taxon>
        <taxon>Euteleostomi</taxon>
        <taxon>Mammalia</taxon>
        <taxon>Eutheria</taxon>
        <taxon>Laurasiatheria</taxon>
        <taxon>Artiodactyla</taxon>
        <taxon>Whippomorpha</taxon>
        <taxon>Cetacea</taxon>
        <taxon>Mysticeti</taxon>
        <taxon>Balaenopteridae</taxon>
        <taxon>Balaenoptera</taxon>
    </lineage>
</organism>
<dbReference type="InterPro" id="IPR011990">
    <property type="entry name" value="TPR-like_helical_dom_sf"/>
</dbReference>
<keyword evidence="5" id="KW-0443">Lipid metabolism</keyword>
<dbReference type="GO" id="GO:0090181">
    <property type="term" value="P:regulation of cholesterol metabolic process"/>
    <property type="evidence" value="ECO:0007669"/>
    <property type="project" value="TreeGrafter"/>
</dbReference>
<dbReference type="EMBL" id="SGJD01001701">
    <property type="protein sequence ID" value="KAB0398732.1"/>
    <property type="molecule type" value="Genomic_DNA"/>
</dbReference>
<evidence type="ECO:0000256" key="2">
    <source>
        <dbReference type="ARBA" id="ARBA00015483"/>
    </source>
</evidence>
<gene>
    <name evidence="6" type="ORF">E2I00_003573</name>
</gene>
<evidence type="ECO:0000256" key="3">
    <source>
        <dbReference type="ARBA" id="ARBA00022737"/>
    </source>
</evidence>
<proteinExistence type="inferred from homology"/>
<dbReference type="GO" id="GO:0010887">
    <property type="term" value="P:negative regulation of cholesterol storage"/>
    <property type="evidence" value="ECO:0007669"/>
    <property type="project" value="TreeGrafter"/>
</dbReference>
<dbReference type="GO" id="GO:0010874">
    <property type="term" value="P:regulation of cholesterol efflux"/>
    <property type="evidence" value="ECO:0007669"/>
    <property type="project" value="TreeGrafter"/>
</dbReference>
<dbReference type="AlphaFoldDB" id="A0A643CF31"/>
<evidence type="ECO:0000256" key="5">
    <source>
        <dbReference type="ARBA" id="ARBA00023098"/>
    </source>
</evidence>
<evidence type="ECO:0000256" key="1">
    <source>
        <dbReference type="ARBA" id="ARBA00006400"/>
    </source>
</evidence>
<sequence length="772" mass="88112">MVASALRPIEVIHMREGKMEEEAEEEDEEEENKEDIFEDALETLSMLAFNYFIGSKMPLTLYIPLRKEKNTTENCTGSGASLTITQPQVATPKLCLQSSRDAMAGLLLLQGVHGAAEQWKDDDGSLCIRCVCLMSFVGVIMAFCFVKMFVGEAVIFTVSCLLVNEDSMIFMGTFRDLHRPSRVDMATSNQHFSSFDTKQASGQHRTSNMKRAKESMYHALGYSTIVVLQAVMTFEQQDIQNGISAMKDALQTCQKGSLEQLTEEEMHAEICYAECLLQKAALTFVQVMNIWLRISIAREACQDENMINFIKGGLKIRTSYQIYKECLSILHVIQKNKVEQQFFYEFEGGVKLGIGAFNLMLSLLPARIIRLLEFIGFSGNRELGILQLREGALGRSMRSPLCCLTILAFHTYISLILGTGEVNVVEAERLLEPYLQQFPNGSLMLFYHGRIELLKGNVEEAQEIFRKGISVQEEWKQFHHLCYWELMWIFVFQQNWREAYYYSDLLCKESKWSKATYVFLKAAILSMLPEEDVVATKEDVVTLFRQVDGLKQRIAGKSIPTEKFAVRKARRYSPSLPAPVKLILPALVSAFILFTVCLLEINCLFTVAGRTSNFCCEVRSIKNHCVCKEMMYVWNGFPLVSKRKDLSENLLVTVEKAEADLQSENSSDYSVDDECLVKLLKGCCLKNLQRPLQAELCFNHVVQSEKLLKYDHYLVPFTLFELAFLYKNQGEIDKAVKVLETARNNYKDYSLESRLHFRIQAALHLWKKSSSD</sequence>
<dbReference type="OrthoDB" id="43460at2759"/>
<evidence type="ECO:0000313" key="7">
    <source>
        <dbReference type="Proteomes" id="UP000437017"/>
    </source>
</evidence>
<dbReference type="GO" id="GO:0006629">
    <property type="term" value="P:lipid metabolic process"/>
    <property type="evidence" value="ECO:0007669"/>
    <property type="project" value="UniProtKB-KW"/>
</dbReference>